<sequence length="98" mass="11335">MLFVTLYNTKLYIYIPSLRIHLPSLFSHSPVTAGTPPARPLPHMCSANQHEELPRLALERTPPRHSFTFYHLSSHHSSQQINYREKLRMTNQGVDSQP</sequence>
<accession>A0ABV0TML9</accession>
<dbReference type="Proteomes" id="UP001482620">
    <property type="component" value="Unassembled WGS sequence"/>
</dbReference>
<keyword evidence="2" id="KW-1185">Reference proteome</keyword>
<evidence type="ECO:0000313" key="1">
    <source>
        <dbReference type="EMBL" id="MEQ2232838.1"/>
    </source>
</evidence>
<proteinExistence type="predicted"/>
<reference evidence="1 2" key="1">
    <citation type="submission" date="2021-06" db="EMBL/GenBank/DDBJ databases">
        <authorList>
            <person name="Palmer J.M."/>
        </authorList>
    </citation>
    <scope>NUCLEOTIDE SEQUENCE [LARGE SCALE GENOMIC DNA]</scope>
    <source>
        <strain evidence="2">if_2019</strain>
        <tissue evidence="1">Muscle</tissue>
    </source>
</reference>
<gene>
    <name evidence="1" type="ORF">ILYODFUR_015540</name>
</gene>
<evidence type="ECO:0000313" key="2">
    <source>
        <dbReference type="Proteomes" id="UP001482620"/>
    </source>
</evidence>
<dbReference type="EMBL" id="JAHRIQ010036122">
    <property type="protein sequence ID" value="MEQ2232838.1"/>
    <property type="molecule type" value="Genomic_DNA"/>
</dbReference>
<name>A0ABV0TML9_9TELE</name>
<comment type="caution">
    <text evidence="1">The sequence shown here is derived from an EMBL/GenBank/DDBJ whole genome shotgun (WGS) entry which is preliminary data.</text>
</comment>
<organism evidence="1 2">
    <name type="scientific">Ilyodon furcidens</name>
    <name type="common">goldbreast splitfin</name>
    <dbReference type="NCBI Taxonomy" id="33524"/>
    <lineage>
        <taxon>Eukaryota</taxon>
        <taxon>Metazoa</taxon>
        <taxon>Chordata</taxon>
        <taxon>Craniata</taxon>
        <taxon>Vertebrata</taxon>
        <taxon>Euteleostomi</taxon>
        <taxon>Actinopterygii</taxon>
        <taxon>Neopterygii</taxon>
        <taxon>Teleostei</taxon>
        <taxon>Neoteleostei</taxon>
        <taxon>Acanthomorphata</taxon>
        <taxon>Ovalentaria</taxon>
        <taxon>Atherinomorphae</taxon>
        <taxon>Cyprinodontiformes</taxon>
        <taxon>Goodeidae</taxon>
        <taxon>Ilyodon</taxon>
    </lineage>
</organism>
<protein>
    <submittedName>
        <fullName evidence="1">Uncharacterized protein</fullName>
    </submittedName>
</protein>